<proteinExistence type="predicted"/>
<name>A0A1Z1WSN5_9ACTN</name>
<dbReference type="Proteomes" id="UP000195880">
    <property type="component" value="Chromosome"/>
</dbReference>
<evidence type="ECO:0000313" key="2">
    <source>
        <dbReference type="Proteomes" id="UP000195880"/>
    </source>
</evidence>
<protein>
    <submittedName>
        <fullName evidence="1">Uncharacterized protein</fullName>
    </submittedName>
</protein>
<sequence>MPIVSTSTLVTSRPSLSVSSRPIAQLMSPFMDWSSCSRHRVPSLCTARTAIVMSPTALVRANSTVMRRRRRSTRPVG</sequence>
<evidence type="ECO:0000313" key="1">
    <source>
        <dbReference type="EMBL" id="ARX89417.1"/>
    </source>
</evidence>
<dbReference type="EMBL" id="CP021748">
    <property type="protein sequence ID" value="ARX89417.1"/>
    <property type="molecule type" value="Genomic_DNA"/>
</dbReference>
<reference evidence="1 2" key="1">
    <citation type="submission" date="2017-05" db="EMBL/GenBank/DDBJ databases">
        <title>Streptomyces alboflavus Genome sequencing and assembly.</title>
        <authorList>
            <person name="Wang Y."/>
            <person name="Du B."/>
            <person name="Ding Y."/>
            <person name="Liu H."/>
            <person name="Hou Q."/>
            <person name="Liu K."/>
            <person name="Wang C."/>
            <person name="Yao L."/>
        </authorList>
    </citation>
    <scope>NUCLEOTIDE SEQUENCE [LARGE SCALE GENOMIC DNA]</scope>
    <source>
        <strain evidence="1 2">MDJK44</strain>
    </source>
</reference>
<keyword evidence="2" id="KW-1185">Reference proteome</keyword>
<dbReference type="AlphaFoldDB" id="A0A1Z1WSN5"/>
<dbReference type="KEGG" id="salf:SMD44_08904"/>
<organism evidence="1 2">
    <name type="scientific">Streptomyces alboflavus</name>
    <dbReference type="NCBI Taxonomy" id="67267"/>
    <lineage>
        <taxon>Bacteria</taxon>
        <taxon>Bacillati</taxon>
        <taxon>Actinomycetota</taxon>
        <taxon>Actinomycetes</taxon>
        <taxon>Kitasatosporales</taxon>
        <taxon>Streptomycetaceae</taxon>
        <taxon>Streptomyces</taxon>
    </lineage>
</organism>
<accession>A0A1Z1WSN5</accession>
<gene>
    <name evidence="1" type="ORF">SMD44_08904</name>
</gene>